<feature type="compositionally biased region" description="Basic and acidic residues" evidence="1">
    <location>
        <begin position="92"/>
        <end position="103"/>
    </location>
</feature>
<organism evidence="2 3">
    <name type="scientific">Mycobacterium tuberculosis</name>
    <dbReference type="NCBI Taxonomy" id="1773"/>
    <lineage>
        <taxon>Bacteria</taxon>
        <taxon>Bacillati</taxon>
        <taxon>Actinomycetota</taxon>
        <taxon>Actinomycetes</taxon>
        <taxon>Mycobacteriales</taxon>
        <taxon>Mycobacteriaceae</taxon>
        <taxon>Mycobacterium</taxon>
        <taxon>Mycobacterium tuberculosis complex</taxon>
    </lineage>
</organism>
<gene>
    <name evidence="2" type="ORF">ERS007657_03584</name>
</gene>
<dbReference type="Proteomes" id="UP000046680">
    <property type="component" value="Unassembled WGS sequence"/>
</dbReference>
<dbReference type="EMBL" id="CGCX01001800">
    <property type="protein sequence ID" value="CFS01596.1"/>
    <property type="molecule type" value="Genomic_DNA"/>
</dbReference>
<reference evidence="2 3" key="1">
    <citation type="submission" date="2015-03" db="EMBL/GenBank/DDBJ databases">
        <authorList>
            <consortium name="Pathogen Informatics"/>
        </authorList>
    </citation>
    <scope>NUCLEOTIDE SEQUENCE [LARGE SCALE GENOMIC DNA]</scope>
    <source>
        <strain evidence="2 3">C09601061</strain>
    </source>
</reference>
<evidence type="ECO:0000313" key="2">
    <source>
        <dbReference type="EMBL" id="CFS01596.1"/>
    </source>
</evidence>
<dbReference type="AlphaFoldDB" id="A0A654ZK46"/>
<accession>A0A654ZK46</accession>
<name>A0A654ZK46_MYCTX</name>
<protein>
    <submittedName>
        <fullName evidence="2">Uncharacterized protein</fullName>
    </submittedName>
</protein>
<proteinExistence type="predicted"/>
<evidence type="ECO:0000313" key="3">
    <source>
        <dbReference type="Proteomes" id="UP000046680"/>
    </source>
</evidence>
<sequence length="112" mass="12031">MVVEHGQRGVQVIEPWVDQLEGDHRQTKHRGDFGVCALVCAKAVARQHPFANHQQVALSLVDVAGGHRAISDRGHPAGIGSRLTSSFGEPEPGDHGDVVRDEPTVGGVHHVR</sequence>
<evidence type="ECO:0000256" key="1">
    <source>
        <dbReference type="SAM" id="MobiDB-lite"/>
    </source>
</evidence>
<feature type="region of interest" description="Disordered" evidence="1">
    <location>
        <begin position="71"/>
        <end position="112"/>
    </location>
</feature>